<dbReference type="Proteomes" id="UP000277498">
    <property type="component" value="Unassembled WGS sequence"/>
</dbReference>
<evidence type="ECO:0000313" key="2">
    <source>
        <dbReference type="EMBL" id="VDC28607.1"/>
    </source>
</evidence>
<proteinExistence type="predicted"/>
<dbReference type="AlphaFoldDB" id="A0A3P5X2K3"/>
<dbReference type="EMBL" id="UXAW01000070">
    <property type="protein sequence ID" value="VDC28607.1"/>
    <property type="molecule type" value="Genomic_DNA"/>
</dbReference>
<evidence type="ECO:0000256" key="1">
    <source>
        <dbReference type="SAM" id="SignalP"/>
    </source>
</evidence>
<dbReference type="RefSeq" id="WP_124086935.1">
    <property type="nucleotide sequence ID" value="NZ_UXAW01000070.1"/>
</dbReference>
<gene>
    <name evidence="2" type="ORF">XINFAN_02178</name>
</gene>
<accession>A0A3P5X2K3</accession>
<feature type="chain" id="PRO_5017988737" evidence="1">
    <location>
        <begin position="25"/>
        <end position="359"/>
    </location>
</feature>
<organism evidence="2 3">
    <name type="scientific">Pseudogemmobacter humi</name>
    <dbReference type="NCBI Taxonomy" id="2483812"/>
    <lineage>
        <taxon>Bacteria</taxon>
        <taxon>Pseudomonadati</taxon>
        <taxon>Pseudomonadota</taxon>
        <taxon>Alphaproteobacteria</taxon>
        <taxon>Rhodobacterales</taxon>
        <taxon>Paracoccaceae</taxon>
        <taxon>Pseudogemmobacter</taxon>
    </lineage>
</organism>
<evidence type="ECO:0000313" key="3">
    <source>
        <dbReference type="Proteomes" id="UP000277498"/>
    </source>
</evidence>
<protein>
    <submittedName>
        <fullName evidence="2">Uncharacterized protein</fullName>
    </submittedName>
</protein>
<reference evidence="2 3" key="1">
    <citation type="submission" date="2018-11" db="EMBL/GenBank/DDBJ databases">
        <authorList>
            <person name="Criscuolo A."/>
        </authorList>
    </citation>
    <scope>NUCLEOTIDE SEQUENCE [LARGE SCALE GENOMIC DNA]</scope>
    <source>
        <strain evidence="2">ACIP111625</strain>
    </source>
</reference>
<sequence length="359" mass="39068">MRHAPTFTGVVLAFVLSLPAATIAEPLPLVPFQTTETGQMRDPTGLWSPTEVAEGGSDVQPSVWYARFQVRGGEVTLAVLVDAWCGMSECPVRFRVETADSRVVQNFGTVDYDMVCQDFESFTYDPEARVLHACDARIALLPEGRAMRALIAGLTMACLAATASAETALDFPAPGSRAAWNNLVLGLTHTDGSIDVVIAERPDPAALANLIDLLVLHTGFQVRFSVFHDVAGRGEVLTQIYAFREATGTDLHVCRNWWSWPDADGYAAMMRGQFGGSLVFIDNGDSSDAYDNPASDFMAARVLDPLFAGVLGPDPRRIEDGGDYLAALEMFWRQIDTVGVWDRDRLLARGGWVDGCGDR</sequence>
<keyword evidence="3" id="KW-1185">Reference proteome</keyword>
<dbReference type="OrthoDB" id="9928436at2"/>
<name>A0A3P5X2K3_9RHOB</name>
<feature type="signal peptide" evidence="1">
    <location>
        <begin position="1"/>
        <end position="24"/>
    </location>
</feature>
<keyword evidence="1" id="KW-0732">Signal</keyword>